<accession>A0AAX6HBB6</accession>
<evidence type="ECO:0000313" key="2">
    <source>
        <dbReference type="EMBL" id="KAJ6837861.1"/>
    </source>
</evidence>
<name>A0AAX6HBB6_IRIPA</name>
<gene>
    <name evidence="2" type="ORF">M6B38_323685</name>
</gene>
<reference evidence="2" key="1">
    <citation type="journal article" date="2023" name="GigaByte">
        <title>Genome assembly of the bearded iris, Iris pallida Lam.</title>
        <authorList>
            <person name="Bruccoleri R.E."/>
            <person name="Oakeley E.J."/>
            <person name="Faust A.M.E."/>
            <person name="Altorfer M."/>
            <person name="Dessus-Babus S."/>
            <person name="Burckhardt D."/>
            <person name="Oertli M."/>
            <person name="Naumann U."/>
            <person name="Petersen F."/>
            <person name="Wong J."/>
        </authorList>
    </citation>
    <scope>NUCLEOTIDE SEQUENCE</scope>
    <source>
        <strain evidence="2">GSM-AAB239-AS_SAM_17_03QT</strain>
    </source>
</reference>
<sequence>MRVPFLTNPRTSLDDLVSVTKELSVLLPLIFVGQFGVCSFSYYVK</sequence>
<keyword evidence="3" id="KW-1185">Reference proteome</keyword>
<organism evidence="2 3">
    <name type="scientific">Iris pallida</name>
    <name type="common">Sweet iris</name>
    <dbReference type="NCBI Taxonomy" id="29817"/>
    <lineage>
        <taxon>Eukaryota</taxon>
        <taxon>Viridiplantae</taxon>
        <taxon>Streptophyta</taxon>
        <taxon>Embryophyta</taxon>
        <taxon>Tracheophyta</taxon>
        <taxon>Spermatophyta</taxon>
        <taxon>Magnoliopsida</taxon>
        <taxon>Liliopsida</taxon>
        <taxon>Asparagales</taxon>
        <taxon>Iridaceae</taxon>
        <taxon>Iridoideae</taxon>
        <taxon>Irideae</taxon>
        <taxon>Iris</taxon>
    </lineage>
</organism>
<protein>
    <submittedName>
        <fullName evidence="2">60S ribosomal protein L11-like</fullName>
    </submittedName>
</protein>
<keyword evidence="2" id="KW-0687">Ribonucleoprotein</keyword>
<evidence type="ECO:0000313" key="3">
    <source>
        <dbReference type="Proteomes" id="UP001140949"/>
    </source>
</evidence>
<keyword evidence="1" id="KW-0812">Transmembrane</keyword>
<feature type="transmembrane region" description="Helical" evidence="1">
    <location>
        <begin position="25"/>
        <end position="44"/>
    </location>
</feature>
<keyword evidence="2" id="KW-0689">Ribosomal protein</keyword>
<dbReference type="AlphaFoldDB" id="A0AAX6HBB6"/>
<dbReference type="Proteomes" id="UP001140949">
    <property type="component" value="Unassembled WGS sequence"/>
</dbReference>
<evidence type="ECO:0000256" key="1">
    <source>
        <dbReference type="SAM" id="Phobius"/>
    </source>
</evidence>
<dbReference type="GO" id="GO:0005840">
    <property type="term" value="C:ribosome"/>
    <property type="evidence" value="ECO:0007669"/>
    <property type="project" value="UniProtKB-KW"/>
</dbReference>
<proteinExistence type="predicted"/>
<reference evidence="2" key="2">
    <citation type="submission" date="2023-04" db="EMBL/GenBank/DDBJ databases">
        <authorList>
            <person name="Bruccoleri R.E."/>
            <person name="Oakeley E.J."/>
            <person name="Faust A.-M."/>
            <person name="Dessus-Babus S."/>
            <person name="Altorfer M."/>
            <person name="Burckhardt D."/>
            <person name="Oertli M."/>
            <person name="Naumann U."/>
            <person name="Petersen F."/>
            <person name="Wong J."/>
        </authorList>
    </citation>
    <scope>NUCLEOTIDE SEQUENCE</scope>
    <source>
        <strain evidence="2">GSM-AAB239-AS_SAM_17_03QT</strain>
        <tissue evidence="2">Leaf</tissue>
    </source>
</reference>
<keyword evidence="1" id="KW-1133">Transmembrane helix</keyword>
<dbReference type="EMBL" id="JANAVB010011198">
    <property type="protein sequence ID" value="KAJ6837861.1"/>
    <property type="molecule type" value="Genomic_DNA"/>
</dbReference>
<comment type="caution">
    <text evidence="2">The sequence shown here is derived from an EMBL/GenBank/DDBJ whole genome shotgun (WGS) entry which is preliminary data.</text>
</comment>
<keyword evidence="1" id="KW-0472">Membrane</keyword>